<accession>A0A6J4LET2</accession>
<organism evidence="3">
    <name type="scientific">uncultured Nocardioidaceae bacterium</name>
    <dbReference type="NCBI Taxonomy" id="253824"/>
    <lineage>
        <taxon>Bacteria</taxon>
        <taxon>Bacillati</taxon>
        <taxon>Actinomycetota</taxon>
        <taxon>Actinomycetes</taxon>
        <taxon>Propionibacteriales</taxon>
        <taxon>Nocardioidaceae</taxon>
        <taxon>environmental samples</taxon>
    </lineage>
</organism>
<dbReference type="Pfam" id="PF00578">
    <property type="entry name" value="AhpC-TSA"/>
    <property type="match status" value="1"/>
</dbReference>
<sequence>MRLLLAVLVSALLLGACSEEPDVGVPVPTPSESPLGPINIDVASQDLVELKAQSGMLDCPPSPEPDPEEPEVVPATPLPEVTLPCLGGGRDVRFDRLDGPLVLNFWASYCEPCRRELPVLQQLHELGADQLTVLGVDYEDEKPYAALSLAAASGVTYASVADLNAVTATELQVIVLPQTVFVDGTGAVVAIHREEMTSYQEAAALVLEHLGLRLPEPEPETEPTEEAEP</sequence>
<protein>
    <recommendedName>
        <fullName evidence="2">Thioredoxin domain-containing protein</fullName>
    </recommendedName>
</protein>
<dbReference type="InterPro" id="IPR050553">
    <property type="entry name" value="Thioredoxin_ResA/DsbE_sf"/>
</dbReference>
<dbReference type="InterPro" id="IPR013766">
    <property type="entry name" value="Thioredoxin_domain"/>
</dbReference>
<dbReference type="CDD" id="cd02966">
    <property type="entry name" value="TlpA_like_family"/>
    <property type="match status" value="1"/>
</dbReference>
<gene>
    <name evidence="3" type="ORF">AVDCRST_MAG46-1384</name>
</gene>
<dbReference type="SUPFAM" id="SSF52833">
    <property type="entry name" value="Thioredoxin-like"/>
    <property type="match status" value="1"/>
</dbReference>
<name>A0A6J4LET2_9ACTN</name>
<reference evidence="3" key="1">
    <citation type="submission" date="2020-02" db="EMBL/GenBank/DDBJ databases">
        <authorList>
            <person name="Meier V. D."/>
        </authorList>
    </citation>
    <scope>NUCLEOTIDE SEQUENCE</scope>
    <source>
        <strain evidence="3">AVDCRST_MAG46</strain>
    </source>
</reference>
<keyword evidence="1" id="KW-0732">Signal</keyword>
<feature type="chain" id="PRO_5026964088" description="Thioredoxin domain-containing protein" evidence="1">
    <location>
        <begin position="19"/>
        <end position="229"/>
    </location>
</feature>
<dbReference type="PANTHER" id="PTHR42852">
    <property type="entry name" value="THIOL:DISULFIDE INTERCHANGE PROTEIN DSBE"/>
    <property type="match status" value="1"/>
</dbReference>
<dbReference type="InterPro" id="IPR000866">
    <property type="entry name" value="AhpC/TSA"/>
</dbReference>
<feature type="domain" description="Thioredoxin" evidence="2">
    <location>
        <begin position="72"/>
        <end position="211"/>
    </location>
</feature>
<dbReference type="InterPro" id="IPR036249">
    <property type="entry name" value="Thioredoxin-like_sf"/>
</dbReference>
<dbReference type="AlphaFoldDB" id="A0A6J4LET2"/>
<evidence type="ECO:0000313" key="3">
    <source>
        <dbReference type="EMBL" id="CAA9330219.1"/>
    </source>
</evidence>
<proteinExistence type="predicted"/>
<evidence type="ECO:0000259" key="2">
    <source>
        <dbReference type="PROSITE" id="PS51352"/>
    </source>
</evidence>
<dbReference type="InterPro" id="IPR017937">
    <property type="entry name" value="Thioredoxin_CS"/>
</dbReference>
<evidence type="ECO:0000256" key="1">
    <source>
        <dbReference type="SAM" id="SignalP"/>
    </source>
</evidence>
<dbReference type="GO" id="GO:0016209">
    <property type="term" value="F:antioxidant activity"/>
    <property type="evidence" value="ECO:0007669"/>
    <property type="project" value="InterPro"/>
</dbReference>
<dbReference type="EMBL" id="CADCUD010000087">
    <property type="protein sequence ID" value="CAA9330219.1"/>
    <property type="molecule type" value="Genomic_DNA"/>
</dbReference>
<dbReference type="PROSITE" id="PS51257">
    <property type="entry name" value="PROKAR_LIPOPROTEIN"/>
    <property type="match status" value="1"/>
</dbReference>
<dbReference type="Gene3D" id="3.40.30.10">
    <property type="entry name" value="Glutaredoxin"/>
    <property type="match status" value="1"/>
</dbReference>
<dbReference type="PROSITE" id="PS00194">
    <property type="entry name" value="THIOREDOXIN_1"/>
    <property type="match status" value="1"/>
</dbReference>
<dbReference type="PROSITE" id="PS51352">
    <property type="entry name" value="THIOREDOXIN_2"/>
    <property type="match status" value="1"/>
</dbReference>
<dbReference type="PANTHER" id="PTHR42852:SF13">
    <property type="entry name" value="PROTEIN DIPZ"/>
    <property type="match status" value="1"/>
</dbReference>
<feature type="signal peptide" evidence="1">
    <location>
        <begin position="1"/>
        <end position="18"/>
    </location>
</feature>
<dbReference type="GO" id="GO:0016491">
    <property type="term" value="F:oxidoreductase activity"/>
    <property type="evidence" value="ECO:0007669"/>
    <property type="project" value="InterPro"/>
</dbReference>